<dbReference type="AlphaFoldDB" id="A0AA41CEJ9"/>
<gene>
    <name evidence="1" type="ORF">I5V89_01145</name>
</gene>
<dbReference type="PANTHER" id="PTHR46586">
    <property type="entry name" value="ANKYRIN REPEAT-CONTAINING PROTEIN"/>
    <property type="match status" value="1"/>
</dbReference>
<dbReference type="Gene3D" id="1.25.40.20">
    <property type="entry name" value="Ankyrin repeat-containing domain"/>
    <property type="match status" value="2"/>
</dbReference>
<dbReference type="SUPFAM" id="SSF48403">
    <property type="entry name" value="Ankyrin repeat"/>
    <property type="match status" value="1"/>
</dbReference>
<dbReference type="PANTHER" id="PTHR46586:SF3">
    <property type="entry name" value="ANKYRIN REPEAT-CONTAINING PROTEIN"/>
    <property type="match status" value="1"/>
</dbReference>
<dbReference type="RefSeq" id="WP_080354493.1">
    <property type="nucleotide sequence ID" value="NZ_JAAAFF010000010.1"/>
</dbReference>
<dbReference type="InterPro" id="IPR002110">
    <property type="entry name" value="Ankyrin_rpt"/>
</dbReference>
<accession>A0AA41CEJ9</accession>
<dbReference type="EMBL" id="JADUOV010000001">
    <property type="protein sequence ID" value="MBH1788470.1"/>
    <property type="molecule type" value="Genomic_DNA"/>
</dbReference>
<reference evidence="1" key="1">
    <citation type="submission" date="2020-11" db="EMBL/GenBank/DDBJ databases">
        <title>Enhanced detection system for hospital associated transmission using whole genome sequencing surveillance.</title>
        <authorList>
            <person name="Harrison L.H."/>
            <person name="Van Tyne D."/>
            <person name="Marsh J.W."/>
            <person name="Griffith M.P."/>
            <person name="Snyder D.J."/>
            <person name="Cooper V.S."/>
            <person name="Mustapha M."/>
        </authorList>
    </citation>
    <scope>NUCLEOTIDE SEQUENCE</scope>
    <source>
        <strain evidence="1">STEN00053</strain>
    </source>
</reference>
<dbReference type="InterPro" id="IPR052050">
    <property type="entry name" value="SecEffector_AnkRepeat"/>
</dbReference>
<evidence type="ECO:0000313" key="1">
    <source>
        <dbReference type="EMBL" id="MBH1788470.1"/>
    </source>
</evidence>
<sequence length="346" mass="36306">MKTLNELSTAVQTGDISLVLSLIEMSNMPSEFAWEAVSYAISSEREHIIDSLLPKLVPRKTPYPLAFAAKRGMASVVQKLIPLSDPAPAGEQSLVLANAARGGSVETVLALLPVTDPLADDSKALGEAAKAGHAEVVRLLIPVSDPKARESSALSAAARGGHARIVKLLLPASSSIICATQVFPAVAALGHIPVLKVLLKARLPDAGDTYTLGLDLAARNGHASVVDLLIPAIERAGRPRGCGSNAICEAAKAGHPDVVKRLISFVSRADCAAAMAVAFTEGKDAVVVALLPHADAMEAESHIYGMESKAAFRRELDRIAAEAQCSALDMTTPRAISKEIKRSQRL</sequence>
<dbReference type="Proteomes" id="UP000634179">
    <property type="component" value="Unassembled WGS sequence"/>
</dbReference>
<dbReference type="SMART" id="SM00248">
    <property type="entry name" value="ANK"/>
    <property type="match status" value="3"/>
</dbReference>
<comment type="caution">
    <text evidence="1">The sequence shown here is derived from an EMBL/GenBank/DDBJ whole genome shotgun (WGS) entry which is preliminary data.</text>
</comment>
<dbReference type="InterPro" id="IPR036770">
    <property type="entry name" value="Ankyrin_rpt-contain_sf"/>
</dbReference>
<dbReference type="Pfam" id="PF12796">
    <property type="entry name" value="Ank_2"/>
    <property type="match status" value="2"/>
</dbReference>
<organism evidence="1 2">
    <name type="scientific">Stenotrophomonas maltophilia</name>
    <name type="common">Pseudomonas maltophilia</name>
    <name type="synonym">Xanthomonas maltophilia</name>
    <dbReference type="NCBI Taxonomy" id="40324"/>
    <lineage>
        <taxon>Bacteria</taxon>
        <taxon>Pseudomonadati</taxon>
        <taxon>Pseudomonadota</taxon>
        <taxon>Gammaproteobacteria</taxon>
        <taxon>Lysobacterales</taxon>
        <taxon>Lysobacteraceae</taxon>
        <taxon>Stenotrophomonas</taxon>
        <taxon>Stenotrophomonas maltophilia group</taxon>
    </lineage>
</organism>
<protein>
    <submittedName>
        <fullName evidence="1">Ankyrin repeat domain-containing protein</fullName>
    </submittedName>
</protein>
<evidence type="ECO:0000313" key="2">
    <source>
        <dbReference type="Proteomes" id="UP000634179"/>
    </source>
</evidence>
<name>A0AA41CEJ9_STEMA</name>
<proteinExistence type="predicted"/>